<feature type="transmembrane region" description="Helical" evidence="8">
    <location>
        <begin position="134"/>
        <end position="157"/>
    </location>
</feature>
<dbReference type="SMART" id="SM00387">
    <property type="entry name" value="HATPase_c"/>
    <property type="match status" value="1"/>
</dbReference>
<dbReference type="PANTHER" id="PTHR43711:SF26">
    <property type="entry name" value="SENSOR HISTIDINE KINASE RCSC"/>
    <property type="match status" value="1"/>
</dbReference>
<feature type="transmembrane region" description="Helical" evidence="8">
    <location>
        <begin position="213"/>
        <end position="235"/>
    </location>
</feature>
<dbReference type="Pfam" id="PF02518">
    <property type="entry name" value="HATPase_c"/>
    <property type="match status" value="1"/>
</dbReference>
<evidence type="ECO:0000256" key="6">
    <source>
        <dbReference type="ARBA" id="ARBA00023012"/>
    </source>
</evidence>
<dbReference type="InterPro" id="IPR004358">
    <property type="entry name" value="Sig_transdc_His_kin-like_C"/>
</dbReference>
<feature type="domain" description="Histidine kinase" evidence="9">
    <location>
        <begin position="282"/>
        <end position="503"/>
    </location>
</feature>
<keyword evidence="3" id="KW-0597">Phosphoprotein</keyword>
<evidence type="ECO:0000256" key="3">
    <source>
        <dbReference type="ARBA" id="ARBA00022553"/>
    </source>
</evidence>
<dbReference type="Pfam" id="PF00512">
    <property type="entry name" value="HisKA"/>
    <property type="match status" value="1"/>
</dbReference>
<evidence type="ECO:0000259" key="9">
    <source>
        <dbReference type="PROSITE" id="PS50109"/>
    </source>
</evidence>
<dbReference type="SUPFAM" id="SSF55874">
    <property type="entry name" value="ATPase domain of HSP90 chaperone/DNA topoisomerase II/histidine kinase"/>
    <property type="match status" value="1"/>
</dbReference>
<dbReference type="GO" id="GO:0000155">
    <property type="term" value="F:phosphorelay sensor kinase activity"/>
    <property type="evidence" value="ECO:0007669"/>
    <property type="project" value="InterPro"/>
</dbReference>
<evidence type="ECO:0000256" key="1">
    <source>
        <dbReference type="ARBA" id="ARBA00000085"/>
    </source>
</evidence>
<gene>
    <name evidence="10" type="ORF">CYD53_115116</name>
</gene>
<accession>A0A2S4M123</accession>
<dbReference type="AlphaFoldDB" id="A0A2S4M123"/>
<dbReference type="InterPro" id="IPR050736">
    <property type="entry name" value="Sensor_HK_Regulatory"/>
</dbReference>
<dbReference type="InterPro" id="IPR003661">
    <property type="entry name" value="HisK_dim/P_dom"/>
</dbReference>
<evidence type="ECO:0000313" key="10">
    <source>
        <dbReference type="EMBL" id="POR48368.1"/>
    </source>
</evidence>
<feature type="transmembrane region" description="Helical" evidence="8">
    <location>
        <begin position="76"/>
        <end position="97"/>
    </location>
</feature>
<dbReference type="Gene3D" id="1.10.287.130">
    <property type="match status" value="1"/>
</dbReference>
<reference evidence="10 11" key="1">
    <citation type="submission" date="2018-01" db="EMBL/GenBank/DDBJ databases">
        <title>Genomic Encyclopedia of Type Strains, Phase III (KMG-III): the genomes of soil and plant-associated and newly described type strains.</title>
        <authorList>
            <person name="Whitman W."/>
        </authorList>
    </citation>
    <scope>NUCLEOTIDE SEQUENCE [LARGE SCALE GENOMIC DNA]</scope>
    <source>
        <strain evidence="10 11">1131</strain>
    </source>
</reference>
<dbReference type="InterPro" id="IPR036890">
    <property type="entry name" value="HATPase_C_sf"/>
</dbReference>
<comment type="caution">
    <text evidence="10">The sequence shown here is derived from an EMBL/GenBank/DDBJ whole genome shotgun (WGS) entry which is preliminary data.</text>
</comment>
<keyword evidence="4" id="KW-0808">Transferase</keyword>
<evidence type="ECO:0000256" key="2">
    <source>
        <dbReference type="ARBA" id="ARBA00012438"/>
    </source>
</evidence>
<evidence type="ECO:0000256" key="8">
    <source>
        <dbReference type="SAM" id="Phobius"/>
    </source>
</evidence>
<dbReference type="InterPro" id="IPR036097">
    <property type="entry name" value="HisK_dim/P_sf"/>
</dbReference>
<evidence type="ECO:0000256" key="5">
    <source>
        <dbReference type="ARBA" id="ARBA00022777"/>
    </source>
</evidence>
<comment type="catalytic activity">
    <reaction evidence="1">
        <text>ATP + protein L-histidine = ADP + protein N-phospho-L-histidine.</text>
        <dbReference type="EC" id="2.7.13.3"/>
    </reaction>
</comment>
<dbReference type="Gene3D" id="3.30.565.10">
    <property type="entry name" value="Histidine kinase-like ATPase, C-terminal domain"/>
    <property type="match status" value="1"/>
</dbReference>
<dbReference type="SUPFAM" id="SSF47384">
    <property type="entry name" value="Homodimeric domain of signal transducing histidine kinase"/>
    <property type="match status" value="1"/>
</dbReference>
<dbReference type="PROSITE" id="PS50109">
    <property type="entry name" value="HIS_KIN"/>
    <property type="match status" value="1"/>
</dbReference>
<feature type="coiled-coil region" evidence="7">
    <location>
        <begin position="248"/>
        <end position="275"/>
    </location>
</feature>
<evidence type="ECO:0000313" key="11">
    <source>
        <dbReference type="Proteomes" id="UP000236919"/>
    </source>
</evidence>
<feature type="transmembrane region" description="Helical" evidence="8">
    <location>
        <begin position="103"/>
        <end position="122"/>
    </location>
</feature>
<dbReference type="PRINTS" id="PR00344">
    <property type="entry name" value="BCTRLSENSOR"/>
</dbReference>
<dbReference type="InterPro" id="IPR005467">
    <property type="entry name" value="His_kinase_dom"/>
</dbReference>
<dbReference type="CDD" id="cd00075">
    <property type="entry name" value="HATPase"/>
    <property type="match status" value="1"/>
</dbReference>
<evidence type="ECO:0000256" key="4">
    <source>
        <dbReference type="ARBA" id="ARBA00022679"/>
    </source>
</evidence>
<dbReference type="Proteomes" id="UP000236919">
    <property type="component" value="Unassembled WGS sequence"/>
</dbReference>
<dbReference type="SMART" id="SM00388">
    <property type="entry name" value="HisKA"/>
    <property type="match status" value="1"/>
</dbReference>
<keyword evidence="5 10" id="KW-0418">Kinase</keyword>
<dbReference type="CDD" id="cd00082">
    <property type="entry name" value="HisKA"/>
    <property type="match status" value="1"/>
</dbReference>
<evidence type="ECO:0000256" key="7">
    <source>
        <dbReference type="SAM" id="Coils"/>
    </source>
</evidence>
<sequence>MHPAPPGEDIFAPIMAEVTAEQVQRGRGPDPNALARRKLVTREVKSVRERLTSSTGLERAFDYELLRLFAQYRMNGTAGTLVLALCIAAAACLWIPVYRVAPWVGAVILSSLVIVILCRRFLAQETGDVRIKLWRRLFALAEGVHGFTWSLILLLFAQSGAPGAKVFVTTTLLIVSALTVMLSASIPIAVYAGLLPITVGIGLFFWGRNDIDSVTMALMAASAQFFFIFLANRLYASSVSTIEFRAEKDALIAELETATANSDEARRKAEEANLAKSRFLATMSHELRTPLNAILGFSEVMKNEVFGGHANAAYKEYSADIHGSGQHLLELINEILDLSRIEAGKYELNEEALSLAAIADDCRHMLNLRAKAKGQTIREAIEPHLPKVWADERAIRQVVLNILSNAIKFTPQGGEISIKVGWTANGGQYVSITDTGPGIPEDEIPIVLQTFGRGSLAIKTAEQGSGLGLPIVKGLIDLHGGGFHLKSKPRAGTEVTITLPAERVMDTLAALPEPTTRAA</sequence>
<keyword evidence="6" id="KW-0902">Two-component regulatory system</keyword>
<keyword evidence="11" id="KW-1185">Reference proteome</keyword>
<proteinExistence type="predicted"/>
<organism evidence="10 11">
    <name type="scientific">Bosea psychrotolerans</name>
    <dbReference type="NCBI Taxonomy" id="1871628"/>
    <lineage>
        <taxon>Bacteria</taxon>
        <taxon>Pseudomonadati</taxon>
        <taxon>Pseudomonadota</taxon>
        <taxon>Alphaproteobacteria</taxon>
        <taxon>Hyphomicrobiales</taxon>
        <taxon>Boseaceae</taxon>
        <taxon>Bosea</taxon>
    </lineage>
</organism>
<name>A0A2S4M123_9HYPH</name>
<dbReference type="EC" id="2.7.13.3" evidence="2"/>
<keyword evidence="7" id="KW-0175">Coiled coil</keyword>
<feature type="transmembrane region" description="Helical" evidence="8">
    <location>
        <begin position="188"/>
        <end position="207"/>
    </location>
</feature>
<keyword evidence="8" id="KW-0812">Transmembrane</keyword>
<dbReference type="EMBL" id="PQFZ01000015">
    <property type="protein sequence ID" value="POR48368.1"/>
    <property type="molecule type" value="Genomic_DNA"/>
</dbReference>
<dbReference type="InterPro" id="IPR003594">
    <property type="entry name" value="HATPase_dom"/>
</dbReference>
<dbReference type="PANTHER" id="PTHR43711">
    <property type="entry name" value="TWO-COMPONENT HISTIDINE KINASE"/>
    <property type="match status" value="1"/>
</dbReference>
<keyword evidence="8" id="KW-0472">Membrane</keyword>
<protein>
    <recommendedName>
        <fullName evidence="2">histidine kinase</fullName>
        <ecNumber evidence="2">2.7.13.3</ecNumber>
    </recommendedName>
</protein>
<keyword evidence="8" id="KW-1133">Transmembrane helix</keyword>